<dbReference type="Proteomes" id="UP001061958">
    <property type="component" value="Unassembled WGS sequence"/>
</dbReference>
<dbReference type="EMBL" id="BQMJ01000035">
    <property type="protein sequence ID" value="GJQ12634.1"/>
    <property type="molecule type" value="Genomic_DNA"/>
</dbReference>
<proteinExistence type="predicted"/>
<organism evidence="2 3">
    <name type="scientific">Galdieria partita</name>
    <dbReference type="NCBI Taxonomy" id="83374"/>
    <lineage>
        <taxon>Eukaryota</taxon>
        <taxon>Rhodophyta</taxon>
        <taxon>Bangiophyceae</taxon>
        <taxon>Galdieriales</taxon>
        <taxon>Galdieriaceae</taxon>
        <taxon>Galdieria</taxon>
    </lineage>
</organism>
<sequence>MKRVQLVIVCLLAFLTIVQSKANSTLHVTLYSDVNCSSPIISYNYTSHTSCFVVNQPPAPTVYIRVVASKRHPSNMIAQLCTNCSTGASCTGRFLNNTCYDVDKIINSTLYPYGVEFQKMSISSS</sequence>
<feature type="signal peptide" evidence="1">
    <location>
        <begin position="1"/>
        <end position="20"/>
    </location>
</feature>
<evidence type="ECO:0000256" key="1">
    <source>
        <dbReference type="SAM" id="SignalP"/>
    </source>
</evidence>
<dbReference type="AlphaFoldDB" id="A0A9C7PYS1"/>
<keyword evidence="1" id="KW-0732">Signal</keyword>
<evidence type="ECO:0000313" key="3">
    <source>
        <dbReference type="Proteomes" id="UP001061958"/>
    </source>
</evidence>
<accession>A0A9C7PYS1</accession>
<protein>
    <submittedName>
        <fullName evidence="2">Uncharacterized protein</fullName>
    </submittedName>
</protein>
<feature type="chain" id="PRO_5039702777" evidence="1">
    <location>
        <begin position="21"/>
        <end position="125"/>
    </location>
</feature>
<keyword evidence="3" id="KW-1185">Reference proteome</keyword>
<reference evidence="2" key="1">
    <citation type="journal article" date="2022" name="Proc. Natl. Acad. Sci. U.S.A.">
        <title>Life cycle and functional genomics of the unicellular red alga Galdieria for elucidating algal and plant evolution and industrial use.</title>
        <authorList>
            <person name="Hirooka S."/>
            <person name="Itabashi T."/>
            <person name="Ichinose T.M."/>
            <person name="Onuma R."/>
            <person name="Fujiwara T."/>
            <person name="Yamashita S."/>
            <person name="Jong L.W."/>
            <person name="Tomita R."/>
            <person name="Iwane A.H."/>
            <person name="Miyagishima S.Y."/>
        </authorList>
    </citation>
    <scope>NUCLEOTIDE SEQUENCE</scope>
    <source>
        <strain evidence="2">NBRC 102759</strain>
    </source>
</reference>
<reference evidence="2" key="2">
    <citation type="submission" date="2022-01" db="EMBL/GenBank/DDBJ databases">
        <authorList>
            <person name="Hirooka S."/>
            <person name="Miyagishima S.Y."/>
        </authorList>
    </citation>
    <scope>NUCLEOTIDE SEQUENCE</scope>
    <source>
        <strain evidence="2">NBRC 102759</strain>
    </source>
</reference>
<name>A0A9C7PYS1_9RHOD</name>
<evidence type="ECO:0000313" key="2">
    <source>
        <dbReference type="EMBL" id="GJQ12634.1"/>
    </source>
</evidence>
<comment type="caution">
    <text evidence="2">The sequence shown here is derived from an EMBL/GenBank/DDBJ whole genome shotgun (WGS) entry which is preliminary data.</text>
</comment>
<gene>
    <name evidence="2" type="ORF">GpartN1_g4425.t1</name>
</gene>